<protein>
    <recommendedName>
        <fullName evidence="2">Fibrobacter succinogenes major paralogous domain-containing protein</fullName>
    </recommendedName>
</protein>
<dbReference type="Proteomes" id="UP000001497">
    <property type="component" value="Chromosome"/>
</dbReference>
<dbReference type="InterPro" id="IPR011871">
    <property type="entry name" value="Fib_succ_major"/>
</dbReference>
<organism evidence="3 4">
    <name type="scientific">Fibrobacter succinogenes (strain ATCC 19169 / S85)</name>
    <dbReference type="NCBI Taxonomy" id="59374"/>
    <lineage>
        <taxon>Bacteria</taxon>
        <taxon>Pseudomonadati</taxon>
        <taxon>Fibrobacterota</taxon>
        <taxon>Fibrobacteria</taxon>
        <taxon>Fibrobacterales</taxon>
        <taxon>Fibrobacteraceae</taxon>
        <taxon>Fibrobacter</taxon>
    </lineage>
</organism>
<sequence length="205" mass="22894">MKLLIPFLLSLFLLACGSDSSTSANDSDDERITYITDSRDGQKYKTVTIGSQTWMAQNLNYETENSYCYGDDPANCSKYGRLYTWAAAMESCPTGWHLPTLDEFQVLIDAVGGKNIAGKMLKATNGWVKDGNGTDAFLFSALPAGFAIGRGKYEREGEFAEFWSATKYERTDPDSYDIFLSHFSDGAGWDYSSRRDVFSVRCLKD</sequence>
<gene>
    <name evidence="3" type="ordered locus">Fisuc_2467</name>
</gene>
<evidence type="ECO:0000259" key="2">
    <source>
        <dbReference type="Pfam" id="PF09603"/>
    </source>
</evidence>
<keyword evidence="1" id="KW-0732">Signal</keyword>
<evidence type="ECO:0000313" key="4">
    <source>
        <dbReference type="Proteomes" id="UP000001497"/>
    </source>
</evidence>
<dbReference type="RefSeq" id="WP_015732311.1">
    <property type="nucleotide sequence ID" value="NC_013410.1"/>
</dbReference>
<reference evidence="3" key="1">
    <citation type="submission" date="2009-10" db="EMBL/GenBank/DDBJ databases">
        <title>Complete sequence of Fibrobacter succinogenes subsp. succinogenes S85.</title>
        <authorList>
            <consortium name="US DOE Joint Genome Institute"/>
            <person name="Lucas S."/>
            <person name="Copeland A."/>
            <person name="Lapidus A."/>
            <person name="Glavina del Rio T."/>
            <person name="Tice H."/>
            <person name="Bruce D."/>
            <person name="Goodwin L."/>
            <person name="Pitluck S."/>
            <person name="Chertkov O."/>
            <person name="Detter J.C."/>
            <person name="Han C."/>
            <person name="Tapia R."/>
            <person name="Larimer F."/>
            <person name="Land M."/>
            <person name="Hauser L."/>
            <person name="Kyrpides N."/>
            <person name="Mikhailova N."/>
            <person name="Weimer P.J."/>
            <person name="Stevenson D.M."/>
            <person name="Boyum J."/>
            <person name="Brumm P.I."/>
            <person name="Mead D."/>
        </authorList>
    </citation>
    <scope>NUCLEOTIDE SEQUENCE [LARGE SCALE GENOMIC DNA]</scope>
    <source>
        <strain evidence="3">S85</strain>
    </source>
</reference>
<evidence type="ECO:0000313" key="3">
    <source>
        <dbReference type="EMBL" id="ACX76053.1"/>
    </source>
</evidence>
<dbReference type="EMBL" id="CP001792">
    <property type="protein sequence ID" value="ACX76053.1"/>
    <property type="molecule type" value="Genomic_DNA"/>
</dbReference>
<accession>A0ABM5LKB2</accession>
<keyword evidence="4" id="KW-1185">Reference proteome</keyword>
<feature type="chain" id="PRO_5047394093" description="Fibrobacter succinogenes major paralogous domain-containing protein" evidence="1">
    <location>
        <begin position="25"/>
        <end position="205"/>
    </location>
</feature>
<dbReference type="PROSITE" id="PS51257">
    <property type="entry name" value="PROKAR_LIPOPROTEIN"/>
    <property type="match status" value="1"/>
</dbReference>
<name>A0ABM5LKB2_FIBSS</name>
<evidence type="ECO:0000256" key="1">
    <source>
        <dbReference type="SAM" id="SignalP"/>
    </source>
</evidence>
<proteinExistence type="predicted"/>
<dbReference type="NCBIfam" id="TIGR02145">
    <property type="entry name" value="Fib_succ_major"/>
    <property type="match status" value="1"/>
</dbReference>
<dbReference type="Pfam" id="PF09603">
    <property type="entry name" value="Fib_succ_major"/>
    <property type="match status" value="1"/>
</dbReference>
<feature type="domain" description="Fibrobacter succinogenes major paralogous" evidence="2">
    <location>
        <begin position="47"/>
        <end position="204"/>
    </location>
</feature>
<feature type="signal peptide" evidence="1">
    <location>
        <begin position="1"/>
        <end position="24"/>
    </location>
</feature>